<gene>
    <name evidence="3" type="ORF">E6C48_22290</name>
</gene>
<dbReference type="InterPro" id="IPR002514">
    <property type="entry name" value="Transposase_8"/>
</dbReference>
<keyword evidence="2" id="KW-0804">Transcription</keyword>
<protein>
    <submittedName>
        <fullName evidence="3">Transposase</fullName>
    </submittedName>
</protein>
<dbReference type="Gene3D" id="1.10.10.2690">
    <property type="match status" value="1"/>
</dbReference>
<dbReference type="PANTHER" id="PTHR37936">
    <property type="entry name" value="TRANSPOSASE INSC FOR INSERTION ELEMENT IS2A-RELATED"/>
    <property type="match status" value="1"/>
</dbReference>
<reference evidence="3 4" key="1">
    <citation type="submission" date="2019-04" db="EMBL/GenBank/DDBJ databases">
        <title>Mesorhizobium composti sp. nov., isolated from compost.</title>
        <authorList>
            <person name="Lin S.-Y."/>
            <person name="Hameed A."/>
            <person name="Hsieh Y.-T."/>
            <person name="Young C.-C."/>
        </authorList>
    </citation>
    <scope>NUCLEOTIDE SEQUENCE [LARGE SCALE GENOMIC DNA]</scope>
    <source>
        <strain evidence="3 4">CC-YTH430</strain>
    </source>
</reference>
<organism evidence="3 4">
    <name type="scientific">Ollibium composti</name>
    <dbReference type="NCBI Taxonomy" id="2675109"/>
    <lineage>
        <taxon>Bacteria</taxon>
        <taxon>Pseudomonadati</taxon>
        <taxon>Pseudomonadota</taxon>
        <taxon>Alphaproteobacteria</taxon>
        <taxon>Hyphomicrobiales</taxon>
        <taxon>Phyllobacteriaceae</taxon>
        <taxon>Ollibium</taxon>
    </lineage>
</organism>
<accession>A0ABY2Q0Z1</accession>
<dbReference type="EMBL" id="SSNY01000026">
    <property type="protein sequence ID" value="THF54356.1"/>
    <property type="molecule type" value="Genomic_DNA"/>
</dbReference>
<dbReference type="SUPFAM" id="SSF48295">
    <property type="entry name" value="TrpR-like"/>
    <property type="match status" value="1"/>
</dbReference>
<evidence type="ECO:0000256" key="1">
    <source>
        <dbReference type="ARBA" id="ARBA00023015"/>
    </source>
</evidence>
<proteinExistence type="predicted"/>
<evidence type="ECO:0000256" key="2">
    <source>
        <dbReference type="ARBA" id="ARBA00023163"/>
    </source>
</evidence>
<dbReference type="Proteomes" id="UP000306441">
    <property type="component" value="Unassembled WGS sequence"/>
</dbReference>
<dbReference type="InterPro" id="IPR010921">
    <property type="entry name" value="Trp_repressor/repl_initiator"/>
</dbReference>
<sequence>MGRRRWSADDRARILEETLTPGAVVSAVARRHGLTPQQLFTWRREARKRLEAEAPPAFVPAVVVAPEPIAAKELKPRAKRRAPRRRVVAIELEASGVTVRIGDGASPATIAAVIGALKGAS</sequence>
<dbReference type="Pfam" id="PF01527">
    <property type="entry name" value="HTH_Tnp_1"/>
    <property type="match status" value="1"/>
</dbReference>
<keyword evidence="4" id="KW-1185">Reference proteome</keyword>
<dbReference type="InterPro" id="IPR053721">
    <property type="entry name" value="Fimbrial_Adhesin_Reg"/>
</dbReference>
<keyword evidence="1" id="KW-0805">Transcription regulation</keyword>
<comment type="caution">
    <text evidence="3">The sequence shown here is derived from an EMBL/GenBank/DDBJ whole genome shotgun (WGS) entry which is preliminary data.</text>
</comment>
<name>A0ABY2Q0Z1_9HYPH</name>
<evidence type="ECO:0000313" key="3">
    <source>
        <dbReference type="EMBL" id="THF54356.1"/>
    </source>
</evidence>
<dbReference type="NCBIfam" id="NF047595">
    <property type="entry name" value="IS66_ISRel24_TnpA"/>
    <property type="match status" value="1"/>
</dbReference>
<dbReference type="PANTHER" id="PTHR37936:SF3">
    <property type="entry name" value="TRANSPOSASE INSC FOR INSERTION ELEMENT IS2A-RELATED"/>
    <property type="match status" value="1"/>
</dbReference>
<evidence type="ECO:0000313" key="4">
    <source>
        <dbReference type="Proteomes" id="UP000306441"/>
    </source>
</evidence>